<dbReference type="SUPFAM" id="SSF52833">
    <property type="entry name" value="Thioredoxin-like"/>
    <property type="match status" value="1"/>
</dbReference>
<protein>
    <submittedName>
        <fullName evidence="2">Thiol:disulfide interchange protein</fullName>
    </submittedName>
</protein>
<accession>A0A967EDX9</accession>
<dbReference type="AlphaFoldDB" id="A0A967EDX9"/>
<dbReference type="Gene3D" id="3.40.30.10">
    <property type="entry name" value="Glutaredoxin"/>
    <property type="match status" value="1"/>
</dbReference>
<proteinExistence type="predicted"/>
<name>A0A967EDX9_9PROT</name>
<feature type="signal peptide" evidence="1">
    <location>
        <begin position="1"/>
        <end position="22"/>
    </location>
</feature>
<gene>
    <name evidence="2" type="ORF">GOB87_12590</name>
</gene>
<dbReference type="EMBL" id="WOTH01000032">
    <property type="protein sequence ID" value="NHO54771.1"/>
    <property type="molecule type" value="Genomic_DNA"/>
</dbReference>
<dbReference type="Gene3D" id="3.10.450.70">
    <property type="entry name" value="Disulphide bond isomerase, DsbC/G, N-terminal"/>
    <property type="match status" value="1"/>
</dbReference>
<organism evidence="2 3">
    <name type="scientific">Acetobacter estunensis</name>
    <dbReference type="NCBI Taxonomy" id="104097"/>
    <lineage>
        <taxon>Bacteria</taxon>
        <taxon>Pseudomonadati</taxon>
        <taxon>Pseudomonadota</taxon>
        <taxon>Alphaproteobacteria</taxon>
        <taxon>Acetobacterales</taxon>
        <taxon>Acetobacteraceae</taxon>
        <taxon>Acetobacter</taxon>
    </lineage>
</organism>
<feature type="chain" id="PRO_5036741394" evidence="1">
    <location>
        <begin position="23"/>
        <end position="328"/>
    </location>
</feature>
<dbReference type="SUPFAM" id="SSF54423">
    <property type="entry name" value="DsbC/DsbG N-terminal domain-like"/>
    <property type="match status" value="1"/>
</dbReference>
<evidence type="ECO:0000313" key="2">
    <source>
        <dbReference type="EMBL" id="NHO54771.1"/>
    </source>
</evidence>
<reference evidence="2" key="1">
    <citation type="submission" date="2019-11" db="EMBL/GenBank/DDBJ databases">
        <title>Description of new Acetobacter species.</title>
        <authorList>
            <person name="Cleenwerck I."/>
            <person name="Sombolestani A.S."/>
        </authorList>
    </citation>
    <scope>NUCLEOTIDE SEQUENCE</scope>
    <source>
        <strain evidence="2">LMG 1626</strain>
    </source>
</reference>
<dbReference type="InterPro" id="IPR051470">
    <property type="entry name" value="Thiol:disulfide_interchange"/>
</dbReference>
<dbReference type="GO" id="GO:0042597">
    <property type="term" value="C:periplasmic space"/>
    <property type="evidence" value="ECO:0007669"/>
    <property type="project" value="InterPro"/>
</dbReference>
<dbReference type="InterPro" id="IPR036249">
    <property type="entry name" value="Thioredoxin-like_sf"/>
</dbReference>
<dbReference type="Proteomes" id="UP000597459">
    <property type="component" value="Unassembled WGS sequence"/>
</dbReference>
<keyword evidence="1" id="KW-0732">Signal</keyword>
<dbReference type="RefSeq" id="WP_166317450.1">
    <property type="nucleotide sequence ID" value="NZ_WOTH01000032.1"/>
</dbReference>
<dbReference type="PANTHER" id="PTHR35272:SF3">
    <property type="entry name" value="THIOL:DISULFIDE INTERCHANGE PROTEIN DSBC"/>
    <property type="match status" value="1"/>
</dbReference>
<keyword evidence="3" id="KW-1185">Reference proteome</keyword>
<evidence type="ECO:0000313" key="3">
    <source>
        <dbReference type="Proteomes" id="UP000597459"/>
    </source>
</evidence>
<comment type="caution">
    <text evidence="2">The sequence shown here is derived from an EMBL/GenBank/DDBJ whole genome shotgun (WGS) entry which is preliminary data.</text>
</comment>
<dbReference type="InterPro" id="IPR009094">
    <property type="entry name" value="DiS-bond_isomerase_DsbC/G_N_sf"/>
</dbReference>
<evidence type="ECO:0000256" key="1">
    <source>
        <dbReference type="SAM" id="SignalP"/>
    </source>
</evidence>
<dbReference type="PANTHER" id="PTHR35272">
    <property type="entry name" value="THIOL:DISULFIDE INTERCHANGE PROTEIN DSBC-RELATED"/>
    <property type="match status" value="1"/>
</dbReference>
<sequence length="328" mass="35110">MRCLLAGALVAGTFLSVSPSFAQQAQCAAPDVQAPATAGAPGDAVQRLVGNGTAVTWEMPRFGLQVGIAKKTDQVMIFFTDPDHRYVLGGTVVPVPYQTLRTALTERAHDLAPELGLKGMFVQNGPHFQVLYATPDGQGAIAGTLWDAQGRNITRQQIRLIPGAVPSVRIDGGAMRASQPLADQIHGGDVGSPEAPQVVMFIDPRCSFSVRAMRLLQPAVDRGRVRLKVVPLSLLDYEDAGASTRYALAMVGRPASFMVSDWMNDQLGAHLDQTSTAAKEALDQNMTVAHSLSLTGTPTFFWRKRDGTAGRLDGVPRDVDAFLAEFGQ</sequence>